<proteinExistence type="predicted"/>
<accession>A0A2P5A3P5</accession>
<feature type="signal peptide" evidence="1">
    <location>
        <begin position="1"/>
        <end position="22"/>
    </location>
</feature>
<feature type="non-terminal residue" evidence="2">
    <location>
        <position position="1"/>
    </location>
</feature>
<feature type="chain" id="PRO_5015155753" evidence="1">
    <location>
        <begin position="23"/>
        <end position="52"/>
    </location>
</feature>
<dbReference type="AlphaFoldDB" id="A0A2P5A3P5"/>
<comment type="caution">
    <text evidence="2">The sequence shown here is derived from an EMBL/GenBank/DDBJ whole genome shotgun (WGS) entry which is preliminary data.</text>
</comment>
<reference evidence="3" key="1">
    <citation type="submission" date="2016-06" db="EMBL/GenBank/DDBJ databases">
        <title>Parallel loss of symbiosis genes in relatives of nitrogen-fixing non-legume Parasponia.</title>
        <authorList>
            <person name="Van Velzen R."/>
            <person name="Holmer R."/>
            <person name="Bu F."/>
            <person name="Rutten L."/>
            <person name="Van Zeijl A."/>
            <person name="Liu W."/>
            <person name="Santuari L."/>
            <person name="Cao Q."/>
            <person name="Sharma T."/>
            <person name="Shen D."/>
            <person name="Roswanjaya Y."/>
            <person name="Wardhani T."/>
            <person name="Kalhor M.S."/>
            <person name="Jansen J."/>
            <person name="Van den Hoogen J."/>
            <person name="Gungor B."/>
            <person name="Hartog M."/>
            <person name="Hontelez J."/>
            <person name="Verver J."/>
            <person name="Yang W.-C."/>
            <person name="Schijlen E."/>
            <person name="Repin R."/>
            <person name="Schilthuizen M."/>
            <person name="Schranz E."/>
            <person name="Heidstra R."/>
            <person name="Miyata K."/>
            <person name="Fedorova E."/>
            <person name="Kohlen W."/>
            <person name="Bisseling T."/>
            <person name="Smit S."/>
            <person name="Geurts R."/>
        </authorList>
    </citation>
    <scope>NUCLEOTIDE SEQUENCE [LARGE SCALE GENOMIC DNA]</scope>
    <source>
        <strain evidence="3">cv. WU1-14</strain>
    </source>
</reference>
<sequence>ALASGTMASVSLMVVATSGTMAEASQMVWQPQETLILVRKESGKPSVSDFIL</sequence>
<dbReference type="Proteomes" id="UP000237105">
    <property type="component" value="Unassembled WGS sequence"/>
</dbReference>
<evidence type="ECO:0000256" key="1">
    <source>
        <dbReference type="SAM" id="SignalP"/>
    </source>
</evidence>
<protein>
    <submittedName>
        <fullName evidence="2">Uncharacterized protein</fullName>
    </submittedName>
</protein>
<keyword evidence="1" id="KW-0732">Signal</keyword>
<evidence type="ECO:0000313" key="2">
    <source>
        <dbReference type="EMBL" id="PON31168.1"/>
    </source>
</evidence>
<name>A0A2P5A3P5_PARAD</name>
<organism evidence="2 3">
    <name type="scientific">Parasponia andersonii</name>
    <name type="common">Sponia andersonii</name>
    <dbReference type="NCBI Taxonomy" id="3476"/>
    <lineage>
        <taxon>Eukaryota</taxon>
        <taxon>Viridiplantae</taxon>
        <taxon>Streptophyta</taxon>
        <taxon>Embryophyta</taxon>
        <taxon>Tracheophyta</taxon>
        <taxon>Spermatophyta</taxon>
        <taxon>Magnoliopsida</taxon>
        <taxon>eudicotyledons</taxon>
        <taxon>Gunneridae</taxon>
        <taxon>Pentapetalae</taxon>
        <taxon>rosids</taxon>
        <taxon>fabids</taxon>
        <taxon>Rosales</taxon>
        <taxon>Cannabaceae</taxon>
        <taxon>Parasponia</taxon>
    </lineage>
</organism>
<keyword evidence="3" id="KW-1185">Reference proteome</keyword>
<dbReference type="EMBL" id="JXTB01001443">
    <property type="protein sequence ID" value="PON31168.1"/>
    <property type="molecule type" value="Genomic_DNA"/>
</dbReference>
<gene>
    <name evidence="2" type="ORF">PanWU01x14_371990</name>
</gene>
<evidence type="ECO:0000313" key="3">
    <source>
        <dbReference type="Proteomes" id="UP000237105"/>
    </source>
</evidence>